<reference evidence="2" key="1">
    <citation type="journal article" date="2019" name="PLoS Negl. Trop. Dis.">
        <title>Revisiting the worldwide diversity of Leptospira species in the environment.</title>
        <authorList>
            <person name="Vincent A.T."/>
            <person name="Schiettekatte O."/>
            <person name="Bourhy P."/>
            <person name="Veyrier F.J."/>
            <person name="Picardeau M."/>
        </authorList>
    </citation>
    <scope>NUCLEOTIDE SEQUENCE [LARGE SCALE GENOMIC DNA]</scope>
    <source>
        <strain evidence="2">201800301</strain>
    </source>
</reference>
<feature type="region of interest" description="Disordered" evidence="1">
    <location>
        <begin position="204"/>
        <end position="223"/>
    </location>
</feature>
<evidence type="ECO:0000313" key="2">
    <source>
        <dbReference type="EMBL" id="TGK41529.1"/>
    </source>
</evidence>
<dbReference type="PROSITE" id="PS00092">
    <property type="entry name" value="N6_MTASE"/>
    <property type="match status" value="1"/>
</dbReference>
<proteinExistence type="predicted"/>
<keyword evidence="3" id="KW-1185">Reference proteome</keyword>
<dbReference type="GO" id="GO:0003676">
    <property type="term" value="F:nucleic acid binding"/>
    <property type="evidence" value="ECO:0007669"/>
    <property type="project" value="InterPro"/>
</dbReference>
<keyword evidence="2" id="KW-0489">Methyltransferase</keyword>
<feature type="region of interest" description="Disordered" evidence="1">
    <location>
        <begin position="936"/>
        <end position="956"/>
    </location>
</feature>
<comment type="caution">
    <text evidence="2">The sequence shown here is derived from an EMBL/GenBank/DDBJ whole genome shotgun (WGS) entry which is preliminary data.</text>
</comment>
<dbReference type="GO" id="GO:0008237">
    <property type="term" value="F:metallopeptidase activity"/>
    <property type="evidence" value="ECO:0007669"/>
    <property type="project" value="InterPro"/>
</dbReference>
<gene>
    <name evidence="2" type="ORF">EHO65_07310</name>
</gene>
<dbReference type="EMBL" id="RQEY01000012">
    <property type="protein sequence ID" value="TGK41529.1"/>
    <property type="molecule type" value="Genomic_DNA"/>
</dbReference>
<evidence type="ECO:0000313" key="3">
    <source>
        <dbReference type="Proteomes" id="UP000298097"/>
    </source>
</evidence>
<dbReference type="SUPFAM" id="SSF53335">
    <property type="entry name" value="S-adenosyl-L-methionine-dependent methyltransferases"/>
    <property type="match status" value="1"/>
</dbReference>
<dbReference type="InterPro" id="IPR024079">
    <property type="entry name" value="MetalloPept_cat_dom_sf"/>
</dbReference>
<dbReference type="OrthoDB" id="353419at2"/>
<accession>A0A4R9H7B6</accession>
<dbReference type="CDD" id="cd02440">
    <property type="entry name" value="AdoMet_MTases"/>
    <property type="match status" value="1"/>
</dbReference>
<dbReference type="GO" id="GO:0032259">
    <property type="term" value="P:methylation"/>
    <property type="evidence" value="ECO:0007669"/>
    <property type="project" value="UniProtKB-KW"/>
</dbReference>
<keyword evidence="2" id="KW-0808">Transferase</keyword>
<dbReference type="PRINTS" id="PR00507">
    <property type="entry name" value="N12N6MTFRASE"/>
</dbReference>
<sequence>MEHAREIIRTYFQVLKGRKESIGKDTIRADGSVWRKVRAEKGGKRNWKQIKPPTKIKEQKNISELQETTELSRNEVNLTQRTNHSGETKPEQKHLQSLETEPVLLNSGLKNEPNLFGLTPQNESIFKKHNYLPVYFPEEIQSLSGLIASVRNSLLNEGLTDRANEYAELANQGKNTIQDVLNLAYRYVRISSLSVNRIRKMILNGSTGPDKKEGKPQNSDSLSQAMLGNQNAAGSRGGLKDQIRNSVKDSKSAILKSNNLSEVVNEILNAPLSINDREYIQKLRDSIEKNLIQPLLERKINESIASLIVKDSNIILKLIRNYITENLLTYNEKEKAKPKEENLSKIKRSVLASKFRNLAESLEKTIQFKENPSIANMRATRRRANIASSMNDDAKRLRKTQSALLGMASALELNQLPPYLETVKSKKDIESILNEYRYIQYQTMEVNPKGVPKGSSKLEVRFSKLYQSDVYQNKDDPKVRGNGSVYNVSLEWAKDNKIVSPELFIQAKKFIKQKGEDNNDDIRTDSFENAERIKKLLEFTKQINNCLYVKPATPKTKNRVKIDGKEYEVYFKGKTYMVYNENAYNLLRLGFRSVNEVEKAGKFLTDLINQKGENPEKEKKQKIRELERELIGRKIPGFFPTPRSLGEQVIEEANIEPGMSVLEPSAGKGDLADQIKESKGIDPDTIEMNSSLRDILREKNHNLVGSNFLEFKDKMYDRIVMNPPFENGQDIEHIRHAYDLLNPGGRLVAIVSEGPFYRSDSKARSFRDWISEKDGMSEQLPENSFSGKDSFRQTSVRTRMVVIDKPLISQALSDAMKGNKNSEGTHNVENSIVDTELISKEIKNPVTEEVLAAKEELARQKIADNSLLISALPNGTKVTVNEENQETIVSNSKLIDGELFYELSNGKTVSSESVKIPPILDQIGIEKKIESVTPENRSQVRKSINGTSKTEEEATREIETEKVNFIPGTINHWVIINDNIEKRVIQDYTLAPNEKVIFYNEKTILERERPTYIPSVNLKEFELYKYSFPKIKVDEDNFLVQLAISKGNFENGRYIGKGEPHYVLMNVDSLVATENYYRNLLKAQLKKKNEELGLKKRIILKELSSNRMSSEQYNLISYHLFGNRVSKYDTEKNKKIWDYYNDLRETLGYKSVDVKRRTNDRIEQSTYIKGRDTSYGDSGVVQDLLKDFGVLVKRQNGDNITLPEINQVRQALSDVFEIFGDRSEMTRKFGLKISHSGHVLMHASSYPGLFYPSYKAIGVSFKGDVFFGGLTLSHEYAHFMDFYLGRQRNQSFASEKLGSLENNIASIFRKGMRDKRSSEYYSRSCECFARAFEMYFYESKYKNEEFDEKYNPEWSYFKTKVRPLVEQFFEENKEYLKSDISSIVFNKKRNRDIVKVA</sequence>
<organism evidence="2 3">
    <name type="scientific">Leptospira andrefontaineae</name>
    <dbReference type="NCBI Taxonomy" id="2484976"/>
    <lineage>
        <taxon>Bacteria</taxon>
        <taxon>Pseudomonadati</taxon>
        <taxon>Spirochaetota</taxon>
        <taxon>Spirochaetia</taxon>
        <taxon>Leptospirales</taxon>
        <taxon>Leptospiraceae</taxon>
        <taxon>Leptospira</taxon>
    </lineage>
</organism>
<dbReference type="InterPro" id="IPR002052">
    <property type="entry name" value="DNA_methylase_N6_adenine_CS"/>
</dbReference>
<feature type="region of interest" description="Disordered" evidence="1">
    <location>
        <begin position="75"/>
        <end position="95"/>
    </location>
</feature>
<evidence type="ECO:0000256" key="1">
    <source>
        <dbReference type="SAM" id="MobiDB-lite"/>
    </source>
</evidence>
<dbReference type="SUPFAM" id="SSF55486">
    <property type="entry name" value="Metalloproteases ('zincins'), catalytic domain"/>
    <property type="match status" value="1"/>
</dbReference>
<dbReference type="Gene3D" id="3.40.50.150">
    <property type="entry name" value="Vaccinia Virus protein VP39"/>
    <property type="match status" value="1"/>
</dbReference>
<dbReference type="GO" id="GO:0008168">
    <property type="term" value="F:methyltransferase activity"/>
    <property type="evidence" value="ECO:0007669"/>
    <property type="project" value="UniProtKB-KW"/>
</dbReference>
<name>A0A4R9H7B6_9LEPT</name>
<dbReference type="Proteomes" id="UP000298097">
    <property type="component" value="Unassembled WGS sequence"/>
</dbReference>
<feature type="compositionally biased region" description="Polar residues" evidence="1">
    <location>
        <begin position="936"/>
        <end position="948"/>
    </location>
</feature>
<dbReference type="InterPro" id="IPR029063">
    <property type="entry name" value="SAM-dependent_MTases_sf"/>
</dbReference>
<dbReference type="Gene3D" id="3.40.390.10">
    <property type="entry name" value="Collagenase (Catalytic Domain)"/>
    <property type="match status" value="1"/>
</dbReference>
<feature type="compositionally biased region" description="Basic and acidic residues" evidence="1">
    <location>
        <begin position="84"/>
        <end position="95"/>
    </location>
</feature>
<protein>
    <submittedName>
        <fullName evidence="2">SAM-dependent methyltransferase</fullName>
    </submittedName>
</protein>